<feature type="transmembrane region" description="Helical" evidence="8">
    <location>
        <begin position="121"/>
        <end position="140"/>
    </location>
</feature>
<sequence length="479" mass="54413">MLTISIILFIIILSFKILKPVYINRISILISIYCSIILLTIIFNTNVFYNYGISIYNSLGYISINQIIGQLIVWFTITLVLLLGESGKTRKNILRSSEYTLIILLSILGMNFLLISNDLVTMSLAIELISFPLYISASLYKNDEIYEGLGFNKNNLSGIYAGLKYLLIGSLGSVFILLGSVFIYGDTGLTNITNIIELLNIFNNKLEIYKIGSTLIIVGLLLKLGCAPFHNWAPDVYDGVPTIVTTWISIVPKIPFLIFLSLHPLFIYPLLSNLTLFSSFCSLIIGSIMGLLIFRIKRLLAYSSIVHLGFILLSISCIYYINTFTTIFYIVVYVITSINIFFILNSINLSKNIELLSELKGFVYNNKLLSFSLIISFFSLAGIPPFLGFYSKYFILLDSFNLEYYFITFISLLCSVISCVYYLRIIKIINFDDNIYMNYKSIHLNETISIVISFFTFLTLTFVLNGNLIFNLFNTPFII</sequence>
<feature type="transmembrane region" description="Helical" evidence="8">
    <location>
        <begin position="402"/>
        <end position="423"/>
    </location>
</feature>
<accession>Q3T4D0</accession>
<feature type="transmembrane region" description="Helical" evidence="8">
    <location>
        <begin position="61"/>
        <end position="84"/>
    </location>
</feature>
<dbReference type="GeneID" id="3260076"/>
<evidence type="ECO:0000256" key="1">
    <source>
        <dbReference type="ARBA" id="ARBA00004141"/>
    </source>
</evidence>
<evidence type="ECO:0000256" key="5">
    <source>
        <dbReference type="ARBA" id="ARBA00022989"/>
    </source>
</evidence>
<proteinExistence type="inferred from homology"/>
<geneLocation type="mitochondrion" evidence="10"/>
<dbReference type="InterPro" id="IPR001750">
    <property type="entry name" value="ND/Mrp_TM"/>
</dbReference>
<evidence type="ECO:0000256" key="2">
    <source>
        <dbReference type="ARBA" id="ARBA00007012"/>
    </source>
</evidence>
<evidence type="ECO:0000256" key="4">
    <source>
        <dbReference type="ARBA" id="ARBA00022692"/>
    </source>
</evidence>
<gene>
    <name evidence="10" type="primary">nad2</name>
</gene>
<dbReference type="RefSeq" id="YP_203317.1">
    <property type="nucleotide sequence ID" value="NC_006837.1"/>
</dbReference>
<feature type="transmembrane region" description="Helical" evidence="8">
    <location>
        <begin position="96"/>
        <end position="115"/>
    </location>
</feature>
<feature type="domain" description="NADH:quinone oxidoreductase/Mrp antiporter transmembrane" evidence="9">
    <location>
        <begin position="116"/>
        <end position="418"/>
    </location>
</feature>
<comment type="similarity">
    <text evidence="2">Belongs to the complex I subunit 2 family.</text>
</comment>
<keyword evidence="10" id="KW-0496">Mitochondrion</keyword>
<evidence type="ECO:0000256" key="6">
    <source>
        <dbReference type="ARBA" id="ARBA00023136"/>
    </source>
</evidence>
<evidence type="ECO:0000313" key="10">
    <source>
        <dbReference type="EMBL" id="AAW49484.1"/>
    </source>
</evidence>
<dbReference type="AlphaFoldDB" id="Q3T4D0"/>
<dbReference type="EMBL" id="AY863213">
    <property type="protein sequence ID" value="AAW49484.1"/>
    <property type="molecule type" value="Genomic_DNA"/>
</dbReference>
<feature type="transmembrane region" description="Helical" evidence="8">
    <location>
        <begin position="327"/>
        <end position="347"/>
    </location>
</feature>
<feature type="transmembrane region" description="Helical" evidence="8">
    <location>
        <begin position="30"/>
        <end position="49"/>
    </location>
</feature>
<keyword evidence="6 8" id="KW-0472">Membrane</keyword>
<dbReference type="GO" id="GO:0016020">
    <property type="term" value="C:membrane"/>
    <property type="evidence" value="ECO:0007669"/>
    <property type="project" value="UniProtKB-SubCell"/>
</dbReference>
<protein>
    <recommendedName>
        <fullName evidence="3">NADH-ubiquinone oxidoreductase chain 2</fullName>
    </recommendedName>
    <alternativeName>
        <fullName evidence="7">NADH dehydrogenase subunit 2</fullName>
    </alternativeName>
</protein>
<keyword evidence="4 8" id="KW-0812">Transmembrane</keyword>
<feature type="transmembrane region" description="Helical" evidence="8">
    <location>
        <begin position="239"/>
        <end position="260"/>
    </location>
</feature>
<organism evidence="10">
    <name type="scientific">Zancudomyces culisetae</name>
    <name type="common">Gut fungus</name>
    <name type="synonym">Smittium culisetae</name>
    <dbReference type="NCBI Taxonomy" id="1213189"/>
    <lineage>
        <taxon>Eukaryota</taxon>
        <taxon>Fungi</taxon>
        <taxon>Fungi incertae sedis</taxon>
        <taxon>Zoopagomycota</taxon>
        <taxon>Kickxellomycotina</taxon>
        <taxon>Harpellomycetes</taxon>
        <taxon>Harpellales</taxon>
        <taxon>Legeriomycetaceae</taxon>
        <taxon>Zancudomyces</taxon>
    </lineage>
</organism>
<reference evidence="10" key="1">
    <citation type="journal article" date="2005" name="Nucleic Acids Res.">
        <title>Comparative mitochondrial genomics in zygomycetes: bacteria-like RNase P RNAs, mobile elements, and a close source of the group I intron invasion in angiosperms.</title>
        <authorList>
            <person name="Seif E."/>
            <person name="Leigh J."/>
            <person name="Liu Y."/>
            <person name="Roewer I."/>
            <person name="Forget L."/>
            <person name="Lang B.F."/>
        </authorList>
    </citation>
    <scope>NUCLEOTIDE SEQUENCE</scope>
    <source>
        <strain evidence="10">18-3</strain>
    </source>
</reference>
<evidence type="ECO:0000256" key="3">
    <source>
        <dbReference type="ARBA" id="ARBA00021008"/>
    </source>
</evidence>
<feature type="transmembrane region" description="Helical" evidence="8">
    <location>
        <begin position="444"/>
        <end position="464"/>
    </location>
</feature>
<name>Q3T4D0_ZANCU</name>
<keyword evidence="5 8" id="KW-1133">Transmembrane helix</keyword>
<evidence type="ECO:0000256" key="7">
    <source>
        <dbReference type="ARBA" id="ARBA00031028"/>
    </source>
</evidence>
<comment type="subcellular location">
    <subcellularLocation>
        <location evidence="1">Membrane</location>
        <topology evidence="1">Multi-pass membrane protein</topology>
    </subcellularLocation>
</comment>
<feature type="transmembrane region" description="Helical" evidence="8">
    <location>
        <begin position="266"/>
        <end position="292"/>
    </location>
</feature>
<feature type="transmembrane region" description="Helical" evidence="8">
    <location>
        <begin position="368"/>
        <end position="390"/>
    </location>
</feature>
<feature type="transmembrane region" description="Helical" evidence="8">
    <location>
        <begin position="299"/>
        <end position="321"/>
    </location>
</feature>
<feature type="transmembrane region" description="Helical" evidence="8">
    <location>
        <begin position="6"/>
        <end position="23"/>
    </location>
</feature>
<evidence type="ECO:0000256" key="8">
    <source>
        <dbReference type="SAM" id="Phobius"/>
    </source>
</evidence>
<evidence type="ECO:0000259" key="9">
    <source>
        <dbReference type="Pfam" id="PF00361"/>
    </source>
</evidence>
<dbReference type="PANTHER" id="PTHR22773">
    <property type="entry name" value="NADH DEHYDROGENASE"/>
    <property type="match status" value="1"/>
</dbReference>
<dbReference type="Pfam" id="PF00361">
    <property type="entry name" value="Proton_antipo_M"/>
    <property type="match status" value="1"/>
</dbReference>
<feature type="transmembrane region" description="Helical" evidence="8">
    <location>
        <begin position="161"/>
        <end position="184"/>
    </location>
</feature>
<feature type="transmembrane region" description="Helical" evidence="8">
    <location>
        <begin position="208"/>
        <end position="227"/>
    </location>
</feature>